<organism evidence="3 4">
    <name type="scientific">Salicibibacter cibarius</name>
    <dbReference type="NCBI Taxonomy" id="2743000"/>
    <lineage>
        <taxon>Bacteria</taxon>
        <taxon>Bacillati</taxon>
        <taxon>Bacillota</taxon>
        <taxon>Bacilli</taxon>
        <taxon>Bacillales</taxon>
        <taxon>Bacillaceae</taxon>
        <taxon>Salicibibacter</taxon>
    </lineage>
</organism>
<proteinExistence type="predicted"/>
<accession>A0A7T7CAS5</accession>
<gene>
    <name evidence="2" type="ORF">HUG15_05390</name>
    <name evidence="3" type="ORF">HUG15_05725</name>
</gene>
<dbReference type="InterPro" id="IPR010064">
    <property type="entry name" value="HK97-gp10_tail"/>
</dbReference>
<evidence type="ECO:0000313" key="4">
    <source>
        <dbReference type="Proteomes" id="UP000595823"/>
    </source>
</evidence>
<dbReference type="KEGG" id="scia:HUG15_05390"/>
<evidence type="ECO:0008006" key="5">
    <source>
        <dbReference type="Google" id="ProtNLM"/>
    </source>
</evidence>
<protein>
    <recommendedName>
        <fullName evidence="5">HK97 gp10 family phage protein</fullName>
    </recommendedName>
</protein>
<dbReference type="AlphaFoldDB" id="A0A7T7CAS5"/>
<keyword evidence="4" id="KW-1185">Reference proteome</keyword>
<dbReference type="EMBL" id="CP054705">
    <property type="protein sequence ID" value="QQK75153.1"/>
    <property type="molecule type" value="Genomic_DNA"/>
</dbReference>
<dbReference type="RefSeq" id="WP_200127682.1">
    <property type="nucleotide sequence ID" value="NZ_CP054705.1"/>
</dbReference>
<dbReference type="Proteomes" id="UP000595823">
    <property type="component" value="Chromosome"/>
</dbReference>
<reference evidence="3 4" key="1">
    <citation type="submission" date="2020-06" db="EMBL/GenBank/DDBJ databases">
        <title>Genomic analysis of Salicibibacter sp. NKC5-3.</title>
        <authorList>
            <person name="Oh Y.J."/>
        </authorList>
    </citation>
    <scope>NUCLEOTIDE SEQUENCE [LARGE SCALE GENOMIC DNA]</scope>
    <source>
        <strain evidence="3 4">NKC5-3</strain>
    </source>
</reference>
<dbReference type="KEGG" id="scia:HUG15_05725"/>
<feature type="region of interest" description="Disordered" evidence="1">
    <location>
        <begin position="38"/>
        <end position="58"/>
    </location>
</feature>
<dbReference type="EMBL" id="CP054705">
    <property type="protein sequence ID" value="QQK75092.1"/>
    <property type="molecule type" value="Genomic_DNA"/>
</dbReference>
<evidence type="ECO:0000313" key="3">
    <source>
        <dbReference type="EMBL" id="QQK75153.1"/>
    </source>
</evidence>
<name>A0A7T7CAS5_9BACI</name>
<evidence type="ECO:0000256" key="1">
    <source>
        <dbReference type="SAM" id="MobiDB-lite"/>
    </source>
</evidence>
<dbReference type="NCBIfam" id="TIGR01725">
    <property type="entry name" value="phge_HK97_gp10"/>
    <property type="match status" value="1"/>
</dbReference>
<feature type="compositionally biased region" description="Polar residues" evidence="1">
    <location>
        <begin position="45"/>
        <end position="56"/>
    </location>
</feature>
<sequence>MADVEIEGLEKAMRKFSKIAGQSKKDMKEAIKKNAEAIEQDQKRSVAQRSGATEGSISIEYEDDGLTADIRPRGSEGFRRHWIEFGTVNHGAQPFMIPSYEKNKDNYVKDANDVLRNLK</sequence>
<evidence type="ECO:0000313" key="2">
    <source>
        <dbReference type="EMBL" id="QQK75092.1"/>
    </source>
</evidence>